<feature type="compositionally biased region" description="Polar residues" evidence="1">
    <location>
        <begin position="162"/>
        <end position="186"/>
    </location>
</feature>
<sequence>MESPPAPESLVASAVAAVTAPASVVTVTTTITAAPHTLVERQVDYTYSIYSAVNNNGYSLSYISRQLSSVNDNLYSQYSQASVANGYLSSMSVYASRADVRAGGTSDTKGSAMVVELAVLIVVVALAAVALLITLIVIAYRLGKSNRGGAAASPLVARHSPKATSNSGNSNGIKSLTKEYGTTTAH</sequence>
<comment type="caution">
    <text evidence="3">The sequence shown here is derived from an EMBL/GenBank/DDBJ whole genome shotgun (WGS) entry which is preliminary data.</text>
</comment>
<organism evidence="3 4">
    <name type="scientific">Apiotrichum porosum</name>
    <dbReference type="NCBI Taxonomy" id="105984"/>
    <lineage>
        <taxon>Eukaryota</taxon>
        <taxon>Fungi</taxon>
        <taxon>Dikarya</taxon>
        <taxon>Basidiomycota</taxon>
        <taxon>Agaricomycotina</taxon>
        <taxon>Tremellomycetes</taxon>
        <taxon>Trichosporonales</taxon>
        <taxon>Trichosporonaceae</taxon>
        <taxon>Apiotrichum</taxon>
    </lineage>
</organism>
<dbReference type="RefSeq" id="XP_028475010.1">
    <property type="nucleotide sequence ID" value="XM_028624842.1"/>
</dbReference>
<evidence type="ECO:0000256" key="1">
    <source>
        <dbReference type="SAM" id="MobiDB-lite"/>
    </source>
</evidence>
<reference evidence="3 4" key="1">
    <citation type="submission" date="2018-11" db="EMBL/GenBank/DDBJ databases">
        <title>Genome sequence of Apiotrichum porosum DSM 27194.</title>
        <authorList>
            <person name="Aliyu H."/>
            <person name="Gorte O."/>
            <person name="Ochsenreither K."/>
        </authorList>
    </citation>
    <scope>NUCLEOTIDE SEQUENCE [LARGE SCALE GENOMIC DNA]</scope>
    <source>
        <strain evidence="3 4">DSM 27194</strain>
    </source>
</reference>
<feature type="region of interest" description="Disordered" evidence="1">
    <location>
        <begin position="156"/>
        <end position="186"/>
    </location>
</feature>
<accession>A0A427XLX4</accession>
<feature type="transmembrane region" description="Helical" evidence="2">
    <location>
        <begin position="117"/>
        <end position="140"/>
    </location>
</feature>
<keyword evidence="2" id="KW-0472">Membrane</keyword>
<dbReference type="Proteomes" id="UP000279236">
    <property type="component" value="Unassembled WGS sequence"/>
</dbReference>
<protein>
    <submittedName>
        <fullName evidence="3">Uncharacterized protein</fullName>
    </submittedName>
</protein>
<keyword evidence="4" id="KW-1185">Reference proteome</keyword>
<dbReference type="EMBL" id="RSCE01000009">
    <property type="protein sequence ID" value="RSH79901.1"/>
    <property type="molecule type" value="Genomic_DNA"/>
</dbReference>
<keyword evidence="2" id="KW-0812">Transmembrane</keyword>
<name>A0A427XLX4_9TREE</name>
<dbReference type="GeneID" id="39594112"/>
<evidence type="ECO:0000256" key="2">
    <source>
        <dbReference type="SAM" id="Phobius"/>
    </source>
</evidence>
<gene>
    <name evidence="3" type="ORF">EHS24_009569</name>
</gene>
<evidence type="ECO:0000313" key="4">
    <source>
        <dbReference type="Proteomes" id="UP000279236"/>
    </source>
</evidence>
<dbReference type="AlphaFoldDB" id="A0A427XLX4"/>
<proteinExistence type="predicted"/>
<evidence type="ECO:0000313" key="3">
    <source>
        <dbReference type="EMBL" id="RSH79901.1"/>
    </source>
</evidence>
<keyword evidence="2" id="KW-1133">Transmembrane helix</keyword>